<dbReference type="GO" id="GO:0009506">
    <property type="term" value="C:plasmodesma"/>
    <property type="evidence" value="ECO:0007669"/>
    <property type="project" value="TreeGrafter"/>
</dbReference>
<evidence type="ECO:0000313" key="8">
    <source>
        <dbReference type="Proteomes" id="UP001153076"/>
    </source>
</evidence>
<organism evidence="7 8">
    <name type="scientific">Carnegiea gigantea</name>
    <dbReference type="NCBI Taxonomy" id="171969"/>
    <lineage>
        <taxon>Eukaryota</taxon>
        <taxon>Viridiplantae</taxon>
        <taxon>Streptophyta</taxon>
        <taxon>Embryophyta</taxon>
        <taxon>Tracheophyta</taxon>
        <taxon>Spermatophyta</taxon>
        <taxon>Magnoliopsida</taxon>
        <taxon>eudicotyledons</taxon>
        <taxon>Gunneridae</taxon>
        <taxon>Pentapetalae</taxon>
        <taxon>Caryophyllales</taxon>
        <taxon>Cactineae</taxon>
        <taxon>Cactaceae</taxon>
        <taxon>Cactoideae</taxon>
        <taxon>Echinocereeae</taxon>
        <taxon>Carnegiea</taxon>
    </lineage>
</organism>
<keyword evidence="8" id="KW-1185">Reference proteome</keyword>
<dbReference type="Proteomes" id="UP001153076">
    <property type="component" value="Unassembled WGS sequence"/>
</dbReference>
<dbReference type="InterPro" id="IPR044839">
    <property type="entry name" value="NDR1-like"/>
</dbReference>
<protein>
    <recommendedName>
        <fullName evidence="6">Late embryogenesis abundant protein LEA-2 subgroup domain-containing protein</fullName>
    </recommendedName>
</protein>
<name>A0A9Q1JRE5_9CARY</name>
<keyword evidence="4 5" id="KW-0472">Membrane</keyword>
<dbReference type="InterPro" id="IPR004864">
    <property type="entry name" value="LEA_2"/>
</dbReference>
<dbReference type="PANTHER" id="PTHR31415">
    <property type="entry name" value="OS05G0367900 PROTEIN"/>
    <property type="match status" value="1"/>
</dbReference>
<reference evidence="7" key="1">
    <citation type="submission" date="2022-04" db="EMBL/GenBank/DDBJ databases">
        <title>Carnegiea gigantea Genome sequencing and assembly v2.</title>
        <authorList>
            <person name="Copetti D."/>
            <person name="Sanderson M.J."/>
            <person name="Burquez A."/>
            <person name="Wojciechowski M.F."/>
        </authorList>
    </citation>
    <scope>NUCLEOTIDE SEQUENCE</scope>
    <source>
        <strain evidence="7">SGP5-SGP5p</strain>
        <tissue evidence="7">Aerial part</tissue>
    </source>
</reference>
<sequence>MSYQKQPELNGAYYGPPIPPPQSYNRPGRRGGGGCGCCLLDCLCDCGCCLLGCVFKIIFSILIVIGIIILLFWLLVRPHEPKFYATDAAVSSFNFSTAAPNQLAFNLAVNFTVRNPNRKVGIYYDQIEANAFYSDHRFSTVPAPTFYQGHKNTTSFGPVVFKGQNAVVLGSDEKSDFEKQSRDGLFHIMVRLHLRVRFKLGLFKFGIFKPKRQFDYDPQNLKARGQFGMNNGVLVLEHWDIKKGPCEPKWIDSDRLWRSRHQ</sequence>
<comment type="caution">
    <text evidence="7">The sequence shown here is derived from an EMBL/GenBank/DDBJ whole genome shotgun (WGS) entry which is preliminary data.</text>
</comment>
<dbReference type="PANTHER" id="PTHR31415:SF4">
    <property type="entry name" value="NDR1_HIN1-LIKE PROTEIN 3"/>
    <property type="match status" value="1"/>
</dbReference>
<feature type="transmembrane region" description="Helical" evidence="5">
    <location>
        <begin position="57"/>
        <end position="76"/>
    </location>
</feature>
<accession>A0A9Q1JRE5</accession>
<keyword evidence="3 5" id="KW-1133">Transmembrane helix</keyword>
<evidence type="ECO:0000256" key="3">
    <source>
        <dbReference type="ARBA" id="ARBA00022989"/>
    </source>
</evidence>
<evidence type="ECO:0000313" key="7">
    <source>
        <dbReference type="EMBL" id="KAJ8429668.1"/>
    </source>
</evidence>
<feature type="domain" description="Late embryogenesis abundant protein LEA-2 subgroup" evidence="6">
    <location>
        <begin position="111"/>
        <end position="211"/>
    </location>
</feature>
<evidence type="ECO:0000256" key="4">
    <source>
        <dbReference type="ARBA" id="ARBA00023136"/>
    </source>
</evidence>
<keyword evidence="2 5" id="KW-0812">Transmembrane</keyword>
<comment type="subcellular location">
    <subcellularLocation>
        <location evidence="1">Membrane</location>
        <topology evidence="1">Single-pass membrane protein</topology>
    </subcellularLocation>
</comment>
<dbReference type="GO" id="GO:0005886">
    <property type="term" value="C:plasma membrane"/>
    <property type="evidence" value="ECO:0007669"/>
    <property type="project" value="TreeGrafter"/>
</dbReference>
<evidence type="ECO:0000259" key="6">
    <source>
        <dbReference type="Pfam" id="PF03168"/>
    </source>
</evidence>
<evidence type="ECO:0000256" key="5">
    <source>
        <dbReference type="SAM" id="Phobius"/>
    </source>
</evidence>
<dbReference type="GO" id="GO:0098542">
    <property type="term" value="P:defense response to other organism"/>
    <property type="evidence" value="ECO:0007669"/>
    <property type="project" value="InterPro"/>
</dbReference>
<dbReference type="OrthoDB" id="1889094at2759"/>
<proteinExistence type="predicted"/>
<dbReference type="EMBL" id="JAKOGI010000871">
    <property type="protein sequence ID" value="KAJ8429668.1"/>
    <property type="molecule type" value="Genomic_DNA"/>
</dbReference>
<gene>
    <name evidence="7" type="ORF">Cgig2_010407</name>
</gene>
<evidence type="ECO:0000256" key="2">
    <source>
        <dbReference type="ARBA" id="ARBA00022692"/>
    </source>
</evidence>
<dbReference type="AlphaFoldDB" id="A0A9Q1JRE5"/>
<evidence type="ECO:0000256" key="1">
    <source>
        <dbReference type="ARBA" id="ARBA00004167"/>
    </source>
</evidence>
<dbReference type="Pfam" id="PF03168">
    <property type="entry name" value="LEA_2"/>
    <property type="match status" value="1"/>
</dbReference>